<keyword evidence="8" id="KW-1048">Host nucleus</keyword>
<keyword evidence="9" id="KW-0945">Host-virus interaction</keyword>
<protein>
    <recommendedName>
        <fullName evidence="4">Matrix protein</fullName>
    </recommendedName>
</protein>
<dbReference type="EMBL" id="KP872885">
    <property type="protein sequence ID" value="AKE31821.1"/>
    <property type="molecule type" value="Viral_cRNA"/>
</dbReference>
<dbReference type="GO" id="GO:0019031">
    <property type="term" value="C:viral envelope"/>
    <property type="evidence" value="ECO:0007669"/>
    <property type="project" value="InterPro"/>
</dbReference>
<proteinExistence type="inferred from homology"/>
<dbReference type="FunFam" id="3.10.460.10:FF:000001">
    <property type="entry name" value="Matrix protein"/>
    <property type="match status" value="1"/>
</dbReference>
<evidence type="ECO:0000256" key="2">
    <source>
        <dbReference type="ARBA" id="ARBA00004328"/>
    </source>
</evidence>
<evidence type="ECO:0000256" key="15">
    <source>
        <dbReference type="ARBA" id="ARBA00022995"/>
    </source>
</evidence>
<evidence type="ECO:0000256" key="8">
    <source>
        <dbReference type="ARBA" id="ARBA00022562"/>
    </source>
</evidence>
<keyword evidence="10" id="KW-1188">Viral release from host cell</keyword>
<evidence type="ECO:0000256" key="13">
    <source>
        <dbReference type="ARBA" id="ARBA00022844"/>
    </source>
</evidence>
<evidence type="ECO:0000256" key="20">
    <source>
        <dbReference type="ARBA" id="ARBA00023311"/>
    </source>
</evidence>
<organism evidence="24">
    <name type="scientific">Vesicular stomatitis Indiana virus</name>
    <dbReference type="NCBI Taxonomy" id="11277"/>
    <lineage>
        <taxon>Viruses</taxon>
        <taxon>Riboviria</taxon>
        <taxon>Orthornavirae</taxon>
        <taxon>Negarnaviricota</taxon>
        <taxon>Haploviricotina</taxon>
        <taxon>Monjiviricetes</taxon>
        <taxon>Mononegavirales</taxon>
        <taxon>Rhabdoviridae</taxon>
        <taxon>Alpharhabdovirinae</taxon>
        <taxon>Vesiculovirus</taxon>
        <taxon>Vesiculovirus indiana</taxon>
    </lineage>
</organism>
<keyword evidence="14" id="KW-1043">Host membrane</keyword>
<comment type="function">
    <text evidence="22">Forms a double layer around the helical nucleocapsid, the inner matrix layer binding to the N helix and the outer matrix layer binding to the envelope glycoprotein. Plays a major role in assembly and budding of virion, by recruiting cellular partners of the ESCRT complexes that play a key role in releasing the budding particle from the host membrane. Condensates the ribonucleocapsid core during virus assembly. Inhibits the host mRNA nuclear export thereby inducing the shut off of cellular transcription and preventing the interferon signaling and the establishment of antiviral state in infected cells. This shutoff presumably inhibits interferon signaling and thus establishment of antiviral state in virus infected cells. Induces cell-rounding, cytoskeleton disorganization and apoptosis in infected cell. Inhibits host transcription, possibly through interaction with host DNA repair factor IIH/TFIIH GTF2H5 subunit.</text>
</comment>
<evidence type="ECO:0000256" key="21">
    <source>
        <dbReference type="ARBA" id="ARBA00037802"/>
    </source>
</evidence>
<evidence type="ECO:0000256" key="4">
    <source>
        <dbReference type="ARBA" id="ARBA00017678"/>
    </source>
</evidence>
<comment type="subcellular location">
    <subcellularLocation>
        <location evidence="1">Host cytoplasm</location>
    </subcellularLocation>
    <subcellularLocation>
        <location evidence="21">Host nucleus membrane</location>
        <topology evidence="21">Peripheral membrane protein</topology>
    </subcellularLocation>
    <subcellularLocation>
        <location evidence="2">Virion</location>
    </subcellularLocation>
</comment>
<keyword evidence="20" id="KW-0468">Viral matrix protein</keyword>
<evidence type="ECO:0000256" key="9">
    <source>
        <dbReference type="ARBA" id="ARBA00022581"/>
    </source>
</evidence>
<evidence type="ECO:0000256" key="6">
    <source>
        <dbReference type="ARBA" id="ARBA00022553"/>
    </source>
</evidence>
<dbReference type="GO" id="GO:0039522">
    <property type="term" value="P:symbiont-mediated suppression of host mRNA export from nucleus"/>
    <property type="evidence" value="ECO:0007669"/>
    <property type="project" value="UniProtKB-KW"/>
</dbReference>
<keyword evidence="6" id="KW-0597">Phosphoprotein</keyword>
<evidence type="ECO:0000256" key="3">
    <source>
        <dbReference type="ARBA" id="ARBA00010182"/>
    </source>
</evidence>
<evidence type="ECO:0000313" key="24">
    <source>
        <dbReference type="EMBL" id="AKE31821.1"/>
    </source>
</evidence>
<evidence type="ECO:0000256" key="22">
    <source>
        <dbReference type="ARBA" id="ARBA00049944"/>
    </source>
</evidence>
<evidence type="ECO:0000256" key="16">
    <source>
        <dbReference type="ARBA" id="ARBA00023136"/>
    </source>
</evidence>
<dbReference type="Pfam" id="PF06326">
    <property type="entry name" value="Vesiculo_matrix"/>
    <property type="match status" value="1"/>
</dbReference>
<comment type="subunit">
    <text evidence="23">Homomultimer. Interacts with viral nucleocapsid; this interaction contributes to the virion assembly. Interacts with the viral envelope glycoprotein; this interaction contributes to the virion assembly. Interacts with host RAE1-NUP98 complex. Interacts with host NEDD4 and TSG101. Interacts with host dynamin. Interacts with host NDUFAF4; the interaction inhibits viral propagation and is independent of interferon activation. Interacts with host GTF2H5; the interaction may inhibit host transcription.</text>
</comment>
<keyword evidence="7" id="KW-1192">Host mRNA suppression by virus</keyword>
<evidence type="ECO:0000256" key="17">
    <source>
        <dbReference type="ARBA" id="ARBA00023197"/>
    </source>
</evidence>
<keyword evidence="18" id="KW-1035">Host cytoplasm</keyword>
<evidence type="ECO:0000256" key="7">
    <source>
        <dbReference type="ARBA" id="ARBA00022557"/>
    </source>
</evidence>
<evidence type="ECO:0000256" key="5">
    <source>
        <dbReference type="ARBA" id="ARBA00022462"/>
    </source>
</evidence>
<evidence type="ECO:0000256" key="23">
    <source>
        <dbReference type="ARBA" id="ARBA00050016"/>
    </source>
</evidence>
<dbReference type="InterPro" id="IPR036711">
    <property type="entry name" value="VSV_matrix_sf"/>
</dbReference>
<sequence>MSSLKKILGLKGKGKKSKKLGIAPPPYEEDTSMVYAPSAPIDKSYFGVDEMDTYDPNQLRYEKFFFTVKMTVRSNRPFRTYSDVAAAVSHWDHRYIGMAGKRPFYKILAFLGSSNLKATPAVLADQGQPEYHAHCEGRAYLPHRMGKTPPMLNVPEHFRRPFNIGLYKGTIELTMTIYDDESLEAAPMIWDHFNSSKFSDFREKALMFGLIVEKKASGAWVLDSISHFK</sequence>
<evidence type="ECO:0000256" key="11">
    <source>
        <dbReference type="ARBA" id="ARBA00022637"/>
    </source>
</evidence>
<dbReference type="Gene3D" id="3.10.460.10">
    <property type="entry name" value="VSV matrix protein"/>
    <property type="match status" value="1"/>
</dbReference>
<dbReference type="GO" id="GO:0030430">
    <property type="term" value="C:host cell cytoplasm"/>
    <property type="evidence" value="ECO:0007669"/>
    <property type="project" value="UniProtKB-SubCell"/>
</dbReference>
<keyword evidence="19" id="KW-1262">Eukaryotic host gene expression shutoff by virus</keyword>
<keyword evidence="17" id="KW-1099">Inhibition of host mRNA nuclear export by virus</keyword>
<dbReference type="GO" id="GO:0039702">
    <property type="term" value="P:viral budding via host ESCRT complex"/>
    <property type="evidence" value="ECO:0007669"/>
    <property type="project" value="UniProtKB-KW"/>
</dbReference>
<evidence type="ECO:0000256" key="18">
    <source>
        <dbReference type="ARBA" id="ARBA00023200"/>
    </source>
</evidence>
<keyword evidence="16" id="KW-0472">Membrane</keyword>
<keyword evidence="12" id="KW-0053">Apoptosis</keyword>
<keyword evidence="11" id="KW-1198">Viral budding</keyword>
<evidence type="ECO:0000256" key="10">
    <source>
        <dbReference type="ARBA" id="ARBA00022612"/>
    </source>
</evidence>
<evidence type="ECO:0000256" key="1">
    <source>
        <dbReference type="ARBA" id="ARBA00004192"/>
    </source>
</evidence>
<dbReference type="GO" id="GO:0044200">
    <property type="term" value="C:host cell nuclear membrane"/>
    <property type="evidence" value="ECO:0007669"/>
    <property type="project" value="UniProtKB-SubCell"/>
</dbReference>
<keyword evidence="15" id="KW-1190">Host gene expression shutoff by virus</keyword>
<comment type="similarity">
    <text evidence="3">Belongs to the vesiculoviruses matrix protein family.</text>
</comment>
<accession>A0A0F6QME3</accession>
<evidence type="ECO:0000256" key="19">
    <source>
        <dbReference type="ARBA" id="ARBA00023247"/>
    </source>
</evidence>
<reference evidence="24" key="1">
    <citation type="journal article" date="2015" name="Front. Genet.">
        <title>Genome rearrangement affects RNA virus adaptability on prostate cancer cells.</title>
        <authorList>
            <person name="Pesko K."/>
            <person name="Voigt E.A."/>
            <person name="Swick A."/>
            <person name="Morley V.J."/>
            <person name="Timm C."/>
            <person name="Yin J."/>
            <person name="Turner P.E."/>
        </authorList>
    </citation>
    <scope>NUCLEOTIDE SEQUENCE</scope>
    <source>
        <strain evidence="24">N1Cp30</strain>
    </source>
</reference>
<keyword evidence="13" id="KW-0946">Virion</keyword>
<keyword evidence="5" id="KW-1187">Viral budding via the host ESCRT complexes</keyword>
<evidence type="ECO:0000256" key="14">
    <source>
        <dbReference type="ARBA" id="ARBA00022870"/>
    </source>
</evidence>
<dbReference type="SUPFAM" id="SSF75404">
    <property type="entry name" value="VSV matrix protein"/>
    <property type="match status" value="1"/>
</dbReference>
<dbReference type="InterPro" id="IPR009397">
    <property type="entry name" value="Vesiculo_matrix"/>
</dbReference>
<name>A0A0F6QME3_9RHAB</name>
<dbReference type="GO" id="GO:0039660">
    <property type="term" value="F:structural constituent of virion"/>
    <property type="evidence" value="ECO:0007669"/>
    <property type="project" value="UniProtKB-KW"/>
</dbReference>
<evidence type="ECO:0000256" key="12">
    <source>
        <dbReference type="ARBA" id="ARBA00022703"/>
    </source>
</evidence>